<dbReference type="GO" id="GO:0003977">
    <property type="term" value="F:UDP-N-acetylglucosamine diphosphorylase activity"/>
    <property type="evidence" value="ECO:0007669"/>
    <property type="project" value="UniProtKB-UniRule"/>
</dbReference>
<dbReference type="GO" id="GO:0005737">
    <property type="term" value="C:cytoplasm"/>
    <property type="evidence" value="ECO:0007669"/>
    <property type="project" value="UniProtKB-SubCell"/>
</dbReference>
<dbReference type="PANTHER" id="PTHR43584">
    <property type="entry name" value="NUCLEOTIDYL TRANSFERASE"/>
    <property type="match status" value="1"/>
</dbReference>
<evidence type="ECO:0000256" key="9">
    <source>
        <dbReference type="ARBA" id="ARBA00022842"/>
    </source>
</evidence>
<keyword evidence="14 18" id="KW-0961">Cell wall biogenesis/degradation</keyword>
<feature type="active site" description="Proton acceptor" evidence="18">
    <location>
        <position position="348"/>
    </location>
</feature>
<feature type="binding site" evidence="18">
    <location>
        <position position="425"/>
    </location>
    <ligand>
        <name>acetyl-CoA</name>
        <dbReference type="ChEBI" id="CHEBI:57288"/>
    </ligand>
</feature>
<feature type="binding site" evidence="18">
    <location>
        <begin position="82"/>
        <end position="83"/>
    </location>
    <ligand>
        <name>UDP-N-acetyl-alpha-D-glucosamine</name>
        <dbReference type="ChEBI" id="CHEBI:57705"/>
    </ligand>
</feature>
<protein>
    <recommendedName>
        <fullName evidence="18">Bifunctional protein GlmU</fullName>
    </recommendedName>
    <domain>
        <recommendedName>
            <fullName evidence="18">UDP-N-acetylglucosamine pyrophosphorylase</fullName>
            <ecNumber evidence="18">2.7.7.23</ecNumber>
        </recommendedName>
        <alternativeName>
            <fullName evidence="18">N-acetylglucosamine-1-phosphate uridyltransferase</fullName>
        </alternativeName>
    </domain>
    <domain>
        <recommendedName>
            <fullName evidence="18">Glucosamine-1-phosphate N-acetyltransferase</fullName>
            <ecNumber evidence="18">2.3.1.157</ecNumber>
        </recommendedName>
    </domain>
</protein>
<feature type="domain" description="MobA-like NTP transferase" evidence="19">
    <location>
        <begin position="7"/>
        <end position="136"/>
    </location>
</feature>
<keyword evidence="13 18" id="KW-0012">Acyltransferase</keyword>
<dbReference type="AlphaFoldDB" id="A0A094Z0S0"/>
<dbReference type="NCBIfam" id="TIGR01173">
    <property type="entry name" value="glmU"/>
    <property type="match status" value="1"/>
</dbReference>
<keyword evidence="7 18" id="KW-0479">Metal-binding</keyword>
<feature type="binding site" evidence="18">
    <location>
        <position position="390"/>
    </location>
    <ligand>
        <name>acetyl-CoA</name>
        <dbReference type="ChEBI" id="CHEBI:57288"/>
    </ligand>
</feature>
<dbReference type="GO" id="GO:0019134">
    <property type="term" value="F:glucosamine-1-phosphate N-acetyltransferase activity"/>
    <property type="evidence" value="ECO:0007669"/>
    <property type="project" value="UniProtKB-UniRule"/>
</dbReference>
<dbReference type="GO" id="GO:0006048">
    <property type="term" value="P:UDP-N-acetylglucosamine biosynthetic process"/>
    <property type="evidence" value="ECO:0007669"/>
    <property type="project" value="UniProtKB-UniPathway"/>
</dbReference>
<comment type="pathway">
    <text evidence="18">Bacterial outer membrane biogenesis; LPS lipid A biosynthesis.</text>
</comment>
<reference evidence="21 22" key="1">
    <citation type="journal article" date="2015" name="Phytopathology">
        <title>Genomes of Candidatus Liberibacter solanacearum haplotype A from New Zealand and the USA suggest significant genome plasticity in the species.</title>
        <authorList>
            <person name="Thompson S.M."/>
            <person name="Johnson C.P."/>
            <person name="Lu A.Y."/>
            <person name="Frampton R.A."/>
            <person name="Sullivan K.L."/>
            <person name="Fiers M.W."/>
            <person name="Crowhurst R.N."/>
            <person name="Pitman A.R."/>
            <person name="Scott I."/>
            <person name="Gudmestad N.C."/>
            <person name="Smith G.R."/>
        </authorList>
    </citation>
    <scope>NUCLEOTIDE SEQUENCE [LARGE SCALE GENOMIC DNA]</scope>
    <source>
        <strain evidence="21 22">LsoNZ1</strain>
    </source>
</reference>
<comment type="subunit">
    <text evidence="18">Homotrimer.</text>
</comment>
<feature type="binding site" evidence="18">
    <location>
        <position position="365"/>
    </location>
    <ligand>
        <name>acetyl-CoA</name>
        <dbReference type="ChEBI" id="CHEBI:57288"/>
    </ligand>
</feature>
<feature type="binding site" evidence="18">
    <location>
        <position position="157"/>
    </location>
    <ligand>
        <name>UDP-N-acetyl-alpha-D-glucosamine</name>
        <dbReference type="ChEBI" id="CHEBI:57705"/>
    </ligand>
</feature>
<evidence type="ECO:0000256" key="10">
    <source>
        <dbReference type="ARBA" id="ARBA00022960"/>
    </source>
</evidence>
<comment type="catalytic activity">
    <reaction evidence="16 18">
        <text>N-acetyl-alpha-D-glucosamine 1-phosphate + UTP + H(+) = UDP-N-acetyl-alpha-D-glucosamine + diphosphate</text>
        <dbReference type="Rhea" id="RHEA:13509"/>
        <dbReference type="ChEBI" id="CHEBI:15378"/>
        <dbReference type="ChEBI" id="CHEBI:33019"/>
        <dbReference type="ChEBI" id="CHEBI:46398"/>
        <dbReference type="ChEBI" id="CHEBI:57705"/>
        <dbReference type="ChEBI" id="CHEBI:57776"/>
        <dbReference type="EC" id="2.7.7.23"/>
    </reaction>
</comment>
<evidence type="ECO:0000256" key="3">
    <source>
        <dbReference type="ARBA" id="ARBA00007947"/>
    </source>
</evidence>
<evidence type="ECO:0000259" key="19">
    <source>
        <dbReference type="Pfam" id="PF12804"/>
    </source>
</evidence>
<evidence type="ECO:0000256" key="6">
    <source>
        <dbReference type="ARBA" id="ARBA00022695"/>
    </source>
</evidence>
<dbReference type="InterPro" id="IPR056729">
    <property type="entry name" value="GMPPB_C"/>
</dbReference>
<dbReference type="GO" id="GO:0071555">
    <property type="term" value="P:cell wall organization"/>
    <property type="evidence" value="ECO:0007669"/>
    <property type="project" value="UniProtKB-KW"/>
</dbReference>
<feature type="binding site" evidence="18">
    <location>
        <position position="408"/>
    </location>
    <ligand>
        <name>acetyl-CoA</name>
        <dbReference type="ChEBI" id="CHEBI:57288"/>
    </ligand>
</feature>
<dbReference type="InterPro" id="IPR029044">
    <property type="entry name" value="Nucleotide-diphossugar_trans"/>
</dbReference>
<feature type="region of interest" description="N-acetyltransferase" evidence="18">
    <location>
        <begin position="253"/>
        <end position="442"/>
    </location>
</feature>
<evidence type="ECO:0000256" key="1">
    <source>
        <dbReference type="ARBA" id="ARBA00004496"/>
    </source>
</evidence>
<keyword evidence="5 18" id="KW-0808">Transferase</keyword>
<feature type="binding site" evidence="18">
    <location>
        <position position="77"/>
    </location>
    <ligand>
        <name>UDP-N-acetyl-alpha-D-glucosamine</name>
        <dbReference type="ChEBI" id="CHEBI:57705"/>
    </ligand>
</feature>
<proteinExistence type="inferred from homology"/>
<evidence type="ECO:0000313" key="22">
    <source>
        <dbReference type="Proteomes" id="UP000033731"/>
    </source>
</evidence>
<comment type="caution">
    <text evidence="21">The sequence shown here is derived from an EMBL/GenBank/DDBJ whole genome shotgun (WGS) entry which is preliminary data.</text>
</comment>
<feature type="region of interest" description="Linker" evidence="18">
    <location>
        <begin position="232"/>
        <end position="252"/>
    </location>
</feature>
<keyword evidence="6 18" id="KW-0548">Nucleotidyltransferase</keyword>
<evidence type="ECO:0000256" key="14">
    <source>
        <dbReference type="ARBA" id="ARBA00023316"/>
    </source>
</evidence>
<dbReference type="InterPro" id="IPR038009">
    <property type="entry name" value="GlmU_C_LbH"/>
</dbReference>
<dbReference type="InterPro" id="IPR011004">
    <property type="entry name" value="Trimer_LpxA-like_sf"/>
</dbReference>
<evidence type="ECO:0000256" key="11">
    <source>
        <dbReference type="ARBA" id="ARBA00022984"/>
    </source>
</evidence>
<feature type="binding site" evidence="18">
    <location>
        <position position="229"/>
    </location>
    <ligand>
        <name>UDP-N-acetyl-alpha-D-glucosamine</name>
        <dbReference type="ChEBI" id="CHEBI:57705"/>
    </ligand>
</feature>
<dbReference type="GO" id="GO:0009252">
    <property type="term" value="P:peptidoglycan biosynthetic process"/>
    <property type="evidence" value="ECO:0007669"/>
    <property type="project" value="UniProtKB-UniRule"/>
</dbReference>
<dbReference type="CDD" id="cd02540">
    <property type="entry name" value="GT2_GlmU_N_bac"/>
    <property type="match status" value="1"/>
</dbReference>
<feature type="binding site" evidence="18">
    <location>
        <position position="143"/>
    </location>
    <ligand>
        <name>UDP-N-acetyl-alpha-D-glucosamine</name>
        <dbReference type="ChEBI" id="CHEBI:57705"/>
    </ligand>
</feature>
<dbReference type="InterPro" id="IPR050065">
    <property type="entry name" value="GlmU-like"/>
</dbReference>
<comment type="cofactor">
    <cofactor evidence="18">
        <name>Mg(2+)</name>
        <dbReference type="ChEBI" id="CHEBI:18420"/>
    </cofactor>
    <text evidence="18">Binds 1 Mg(2+) ion per subunit.</text>
</comment>
<evidence type="ECO:0000256" key="16">
    <source>
        <dbReference type="ARBA" id="ARBA00048493"/>
    </source>
</evidence>
<dbReference type="InterPro" id="IPR001451">
    <property type="entry name" value="Hexapep"/>
</dbReference>
<comment type="catalytic activity">
    <reaction evidence="15 18">
        <text>alpha-D-glucosamine 1-phosphate + acetyl-CoA = N-acetyl-alpha-D-glucosamine 1-phosphate + CoA + H(+)</text>
        <dbReference type="Rhea" id="RHEA:13725"/>
        <dbReference type="ChEBI" id="CHEBI:15378"/>
        <dbReference type="ChEBI" id="CHEBI:57287"/>
        <dbReference type="ChEBI" id="CHEBI:57288"/>
        <dbReference type="ChEBI" id="CHEBI:57776"/>
        <dbReference type="ChEBI" id="CHEBI:58516"/>
        <dbReference type="EC" id="2.3.1.157"/>
    </reaction>
</comment>
<keyword evidence="4 18" id="KW-0963">Cytoplasm</keyword>
<evidence type="ECO:0000256" key="8">
    <source>
        <dbReference type="ARBA" id="ARBA00022737"/>
    </source>
</evidence>
<dbReference type="SUPFAM" id="SSF53448">
    <property type="entry name" value="Nucleotide-diphospho-sugar transferases"/>
    <property type="match status" value="1"/>
</dbReference>
<feature type="binding site" evidence="18">
    <location>
        <position position="24"/>
    </location>
    <ligand>
        <name>UDP-N-acetyl-alpha-D-glucosamine</name>
        <dbReference type="ChEBI" id="CHEBI:57705"/>
    </ligand>
</feature>
<dbReference type="NCBIfam" id="NF010933">
    <property type="entry name" value="PRK14353.1"/>
    <property type="match status" value="1"/>
</dbReference>
<feature type="binding site" evidence="18">
    <location>
        <position position="318"/>
    </location>
    <ligand>
        <name>UDP-N-acetyl-alpha-D-glucosamine</name>
        <dbReference type="ChEBI" id="CHEBI:57705"/>
    </ligand>
</feature>
<dbReference type="PANTHER" id="PTHR43584:SF3">
    <property type="entry name" value="BIFUNCTIONAL PROTEIN GLMU"/>
    <property type="match status" value="1"/>
</dbReference>
<dbReference type="GO" id="GO:0000287">
    <property type="term" value="F:magnesium ion binding"/>
    <property type="evidence" value="ECO:0007669"/>
    <property type="project" value="UniProtKB-UniRule"/>
</dbReference>
<dbReference type="Proteomes" id="UP000033731">
    <property type="component" value="Unassembled WGS sequence"/>
</dbReference>
<comment type="pathway">
    <text evidence="18">Nucleotide-sugar biosynthesis; UDP-N-acetyl-alpha-D-glucosamine biosynthesis; N-acetyl-alpha-D-glucosamine 1-phosphate from alpha-D-glucosamine 6-phosphate (route II): step 2/2.</text>
</comment>
<dbReference type="PATRIC" id="fig|556287.9.peg.81"/>
<dbReference type="HAMAP" id="MF_01631">
    <property type="entry name" value="GlmU"/>
    <property type="match status" value="1"/>
</dbReference>
<keyword evidence="10 18" id="KW-0133">Cell shape</keyword>
<dbReference type="Pfam" id="PF00132">
    <property type="entry name" value="Hexapep"/>
    <property type="match status" value="1"/>
</dbReference>
<dbReference type="Gene3D" id="3.90.550.10">
    <property type="entry name" value="Spore Coat Polysaccharide Biosynthesis Protein SpsA, Chain A"/>
    <property type="match status" value="1"/>
</dbReference>
<keyword evidence="9 18" id="KW-0460">Magnesium</keyword>
<keyword evidence="22" id="KW-1185">Reference proteome</keyword>
<dbReference type="SUPFAM" id="SSF51161">
    <property type="entry name" value="Trimeric LpxA-like enzymes"/>
    <property type="match status" value="1"/>
</dbReference>
<dbReference type="GO" id="GO:0016020">
    <property type="term" value="C:membrane"/>
    <property type="evidence" value="ECO:0007669"/>
    <property type="project" value="GOC"/>
</dbReference>
<feature type="binding site" evidence="18">
    <location>
        <position position="351"/>
    </location>
    <ligand>
        <name>UDP-N-acetyl-alpha-D-glucosamine</name>
        <dbReference type="ChEBI" id="CHEBI:57705"/>
    </ligand>
</feature>
<comment type="similarity">
    <text evidence="3 18">In the N-terminal section; belongs to the N-acetylglucosamine-1-phosphate uridyltransferase family.</text>
</comment>
<keyword evidence="8 18" id="KW-0677">Repeat</keyword>
<dbReference type="InterPro" id="IPR005882">
    <property type="entry name" value="Bifunctional_GlmU"/>
</dbReference>
<dbReference type="EC" id="2.3.1.157" evidence="18"/>
<evidence type="ECO:0000256" key="2">
    <source>
        <dbReference type="ARBA" id="ARBA00007707"/>
    </source>
</evidence>
<dbReference type="GO" id="GO:0009245">
    <property type="term" value="P:lipid A biosynthetic process"/>
    <property type="evidence" value="ECO:0007669"/>
    <property type="project" value="UniProtKB-UniRule"/>
</dbReference>
<feature type="region of interest" description="Pyrophosphorylase" evidence="18">
    <location>
        <begin position="1"/>
        <end position="231"/>
    </location>
</feature>
<organism evidence="21 22">
    <name type="scientific">Candidatus Liberibacter solanacearum</name>
    <dbReference type="NCBI Taxonomy" id="556287"/>
    <lineage>
        <taxon>Bacteria</taxon>
        <taxon>Pseudomonadati</taxon>
        <taxon>Pseudomonadota</taxon>
        <taxon>Alphaproteobacteria</taxon>
        <taxon>Hyphomicrobiales</taxon>
        <taxon>Rhizobiaceae</taxon>
        <taxon>Liberibacter</taxon>
    </lineage>
</organism>
<dbReference type="EC" id="2.7.7.23" evidence="18"/>
<dbReference type="InterPro" id="IPR025877">
    <property type="entry name" value="MobA-like_NTP_Trfase"/>
</dbReference>
<dbReference type="UniPathway" id="UPA00973"/>
<evidence type="ECO:0000256" key="18">
    <source>
        <dbReference type="HAMAP-Rule" id="MF_01631"/>
    </source>
</evidence>
<dbReference type="Gene3D" id="2.160.10.10">
    <property type="entry name" value="Hexapeptide repeat proteins"/>
    <property type="match status" value="1"/>
</dbReference>
<gene>
    <name evidence="18" type="primary">glmU</name>
    <name evidence="21" type="ORF">DJ66_0082</name>
</gene>
<comment type="pathway">
    <text evidence="18">Nucleotide-sugar biosynthesis; UDP-N-acetyl-alpha-D-glucosamine biosynthesis; UDP-N-acetyl-alpha-D-glucosamine from N-acetyl-alpha-D-glucosamine 1-phosphate: step 1/1.</text>
</comment>
<comment type="function">
    <text evidence="17 18">Catalyzes the last two sequential reactions in the de novo biosynthetic pathway for UDP-N-acetylglucosamine (UDP-GlcNAc). The C-terminal domain catalyzes the transfer of acetyl group from acetyl coenzyme A to glucosamine-1-phosphate (GlcN-1-P) to produce N-acetylglucosamine-1-phosphate (GlcNAc-1-P), which is converted into UDP-GlcNAc by the transfer of uridine 5-monophosphate (from uridine 5-triphosphate), a reaction catalyzed by the N-terminal domain.</text>
</comment>
<feature type="binding site" evidence="18">
    <location>
        <position position="107"/>
    </location>
    <ligand>
        <name>Mg(2+)</name>
        <dbReference type="ChEBI" id="CHEBI:18420"/>
    </ligand>
</feature>
<evidence type="ECO:0000256" key="4">
    <source>
        <dbReference type="ARBA" id="ARBA00022490"/>
    </source>
</evidence>
<keyword evidence="11 18" id="KW-0573">Peptidoglycan synthesis</keyword>
<sequence>MKRKCLAIVLAAGSGQRMKSSFPKVLQKIAGKPMICHVMETISAAGIRDVALVLGHGAEAVSKIDFPAELSVEYFIQDSQQGTAHAVLSAQDAIKRGYDDIIIMYGDVPLVLAHTLKEAMDKIVQGYSIAVIGFNTDNPEGYGRLLINNNELVAIREEKDASDAEKKIKYCNSGLMAIDGVHILDWLLKINKENKSQEYYLTDIVAIAQFAGKTIASVNAMEQEVYGCNNRHELSIVESIWQVNRRRRMMMSGVAMISPETVFLSHDTIIDPDTVIEPHVFFGYGVVVESAAHIRAFSYLEGVHVGKNAVIGPFARLRPGTTIEKNVRIGNFCEIKNTVIGEDSKINHLSYVGDSFVGENVNIGAGVVTCNYDGINKHETHICDNAFIGSNSSLIAPVTIGSGSYVASGSVITQDTPENSLVLARSRQIVKEKKALLIRKRK</sequence>
<accession>A0A094Z0S0</accession>
<dbReference type="Pfam" id="PF25087">
    <property type="entry name" value="GMPPB_C"/>
    <property type="match status" value="1"/>
</dbReference>
<keyword evidence="12 18" id="KW-0511">Multifunctional enzyme</keyword>
<dbReference type="EMBL" id="JMTK01000001">
    <property type="protein sequence ID" value="KJZ82475.1"/>
    <property type="molecule type" value="Genomic_DNA"/>
</dbReference>
<evidence type="ECO:0000256" key="17">
    <source>
        <dbReference type="ARBA" id="ARBA00049628"/>
    </source>
</evidence>
<evidence type="ECO:0000313" key="21">
    <source>
        <dbReference type="EMBL" id="KJZ82475.1"/>
    </source>
</evidence>
<feature type="binding site" evidence="18">
    <location>
        <position position="229"/>
    </location>
    <ligand>
        <name>Mg(2+)</name>
        <dbReference type="ChEBI" id="CHEBI:18420"/>
    </ligand>
</feature>
<dbReference type="UniPathway" id="UPA00113">
    <property type="reaction ID" value="UER00532"/>
</dbReference>
<evidence type="ECO:0000256" key="13">
    <source>
        <dbReference type="ARBA" id="ARBA00023315"/>
    </source>
</evidence>
<feature type="binding site" evidence="18">
    <location>
        <position position="172"/>
    </location>
    <ligand>
        <name>UDP-N-acetyl-alpha-D-glucosamine</name>
        <dbReference type="ChEBI" id="CHEBI:57705"/>
    </ligand>
</feature>
<feature type="binding site" evidence="18">
    <location>
        <begin position="10"/>
        <end position="13"/>
    </location>
    <ligand>
        <name>UDP-N-acetyl-alpha-D-glucosamine</name>
        <dbReference type="ChEBI" id="CHEBI:57705"/>
    </ligand>
</feature>
<evidence type="ECO:0000256" key="5">
    <source>
        <dbReference type="ARBA" id="ARBA00022679"/>
    </source>
</evidence>
<feature type="binding site" evidence="18">
    <location>
        <begin position="105"/>
        <end position="107"/>
    </location>
    <ligand>
        <name>UDP-N-acetyl-alpha-D-glucosamine</name>
        <dbReference type="ChEBI" id="CHEBI:57705"/>
    </ligand>
</feature>
<evidence type="ECO:0000256" key="7">
    <source>
        <dbReference type="ARBA" id="ARBA00022723"/>
    </source>
</evidence>
<evidence type="ECO:0000256" key="15">
    <source>
        <dbReference type="ARBA" id="ARBA00048247"/>
    </source>
</evidence>
<feature type="binding site" evidence="18">
    <location>
        <position position="362"/>
    </location>
    <ligand>
        <name>UDP-N-acetyl-alpha-D-glucosamine</name>
        <dbReference type="ChEBI" id="CHEBI:57705"/>
    </ligand>
</feature>
<name>A0A094Z0S0_9HYPH</name>
<comment type="subcellular location">
    <subcellularLocation>
        <location evidence="1 18">Cytoplasm</location>
    </subcellularLocation>
</comment>
<dbReference type="CDD" id="cd03353">
    <property type="entry name" value="LbH_GlmU_C"/>
    <property type="match status" value="1"/>
</dbReference>
<evidence type="ECO:0000259" key="20">
    <source>
        <dbReference type="Pfam" id="PF25087"/>
    </source>
</evidence>
<feature type="binding site" evidence="18">
    <location>
        <begin position="371"/>
        <end position="372"/>
    </location>
    <ligand>
        <name>acetyl-CoA</name>
        <dbReference type="ChEBI" id="CHEBI:57288"/>
    </ligand>
</feature>
<dbReference type="Pfam" id="PF12804">
    <property type="entry name" value="NTP_transf_3"/>
    <property type="match status" value="1"/>
</dbReference>
<dbReference type="GO" id="GO:0000902">
    <property type="term" value="P:cell morphogenesis"/>
    <property type="evidence" value="ECO:0007669"/>
    <property type="project" value="UniProtKB-UniRule"/>
</dbReference>
<dbReference type="RefSeq" id="WP_034441501.1">
    <property type="nucleotide sequence ID" value="NZ_JMTK01000001.1"/>
</dbReference>
<comment type="similarity">
    <text evidence="2 18">In the C-terminal section; belongs to the transferase hexapeptide repeat family.</text>
</comment>
<dbReference type="GO" id="GO:0008360">
    <property type="term" value="P:regulation of cell shape"/>
    <property type="evidence" value="ECO:0007669"/>
    <property type="project" value="UniProtKB-KW"/>
</dbReference>
<feature type="binding site" evidence="18">
    <location>
        <position position="336"/>
    </location>
    <ligand>
        <name>UDP-N-acetyl-alpha-D-glucosamine</name>
        <dbReference type="ChEBI" id="CHEBI:57705"/>
    </ligand>
</feature>
<feature type="domain" description="Mannose-1-phosphate guanyltransferase C-terminal" evidence="20">
    <location>
        <begin position="302"/>
        <end position="368"/>
    </location>
</feature>
<evidence type="ECO:0000256" key="12">
    <source>
        <dbReference type="ARBA" id="ARBA00023268"/>
    </source>
</evidence>